<evidence type="ECO:0000256" key="4">
    <source>
        <dbReference type="ARBA" id="ARBA00022490"/>
    </source>
</evidence>
<dbReference type="PROSITE" id="PS51350">
    <property type="entry name" value="PTS_HPR_DOM"/>
    <property type="match status" value="1"/>
</dbReference>
<dbReference type="InterPro" id="IPR002114">
    <property type="entry name" value="PTS_HPr_Ser_P_site"/>
</dbReference>
<evidence type="ECO:0000313" key="9">
    <source>
        <dbReference type="Proteomes" id="UP000216943"/>
    </source>
</evidence>
<keyword evidence="4" id="KW-0963">Cytoplasm</keyword>
<evidence type="ECO:0000313" key="10">
    <source>
        <dbReference type="Proteomes" id="UP000217033"/>
    </source>
</evidence>
<protein>
    <recommendedName>
        <fullName evidence="3">Phosphocarrier protein HPr</fullName>
    </recommendedName>
</protein>
<dbReference type="PANTHER" id="PTHR33705:SF2">
    <property type="entry name" value="PHOSPHOCARRIER PROTEIN NPR"/>
    <property type="match status" value="1"/>
</dbReference>
<evidence type="ECO:0000256" key="5">
    <source>
        <dbReference type="ARBA" id="ARBA00022683"/>
    </source>
</evidence>
<dbReference type="Gene3D" id="3.30.1340.10">
    <property type="entry name" value="HPr-like"/>
    <property type="match status" value="1"/>
</dbReference>
<reference evidence="9 10" key="2">
    <citation type="submission" date="2017-08" db="EMBL/GenBank/DDBJ databases">
        <authorList>
            <person name="Alvarez-Ponce D."/>
            <person name="Weitzman C.L."/>
            <person name="Tillett R.L."/>
            <person name="Sandmeier F.C."/>
            <person name="Tracy C.R."/>
        </authorList>
    </citation>
    <scope>NUCLEOTIDE SEQUENCE [LARGE SCALE GENOMIC DNA]</scope>
    <source>
        <strain evidence="9">723</strain>
        <strain evidence="7 10">PS6</strain>
    </source>
</reference>
<evidence type="ECO:0000256" key="1">
    <source>
        <dbReference type="ARBA" id="ARBA00003681"/>
    </source>
</evidence>
<comment type="function">
    <text evidence="1">General (non sugar-specific) component of the phosphoenolpyruvate-dependent sugar phosphotransferase system (sugar PTS). This major carbohydrate active-transport system catalyzes the phosphorylation of incoming sugar substrates concomitantly with their translocation across the cell membrane. The phosphoryl group from phosphoenolpyruvate (PEP) is transferred to the phosphoryl carrier protein HPr by enzyme I. Phospho-HPr then transfers it to the PTS EIIA domain.</text>
</comment>
<dbReference type="EMBL" id="NQNY01000001">
    <property type="protein sequence ID" value="PAK21725.1"/>
    <property type="molecule type" value="Genomic_DNA"/>
</dbReference>
<dbReference type="OrthoDB" id="9809047at2"/>
<dbReference type="EMBL" id="NQMN01000002">
    <property type="protein sequence ID" value="PAF54959.1"/>
    <property type="molecule type" value="Genomic_DNA"/>
</dbReference>
<dbReference type="GO" id="GO:0005737">
    <property type="term" value="C:cytoplasm"/>
    <property type="evidence" value="ECO:0007669"/>
    <property type="project" value="UniProtKB-SubCell"/>
</dbReference>
<gene>
    <name evidence="7" type="ORF">CJF60_04460</name>
    <name evidence="8" type="ORF">CJJ23_00055</name>
</gene>
<accession>A0A269TLT8</accession>
<proteinExistence type="predicted"/>
<dbReference type="PROSITE" id="PS00589">
    <property type="entry name" value="PTS_HPR_SER"/>
    <property type="match status" value="1"/>
</dbReference>
<comment type="subcellular location">
    <subcellularLocation>
        <location evidence="2">Cytoplasm</location>
    </subcellularLocation>
</comment>
<feature type="domain" description="HPr" evidence="6">
    <location>
        <begin position="1"/>
        <end position="87"/>
    </location>
</feature>
<dbReference type="GO" id="GO:0009401">
    <property type="term" value="P:phosphoenolpyruvate-dependent sugar phosphotransferase system"/>
    <property type="evidence" value="ECO:0007669"/>
    <property type="project" value="UniProtKB-KW"/>
</dbReference>
<evidence type="ECO:0000313" key="7">
    <source>
        <dbReference type="EMBL" id="PAF54959.1"/>
    </source>
</evidence>
<comment type="caution">
    <text evidence="8">The sequence shown here is derived from an EMBL/GenBank/DDBJ whole genome shotgun (WGS) entry which is preliminary data.</text>
</comment>
<dbReference type="PROSITE" id="PS00369">
    <property type="entry name" value="PTS_HPR_HIS"/>
    <property type="match status" value="1"/>
</dbReference>
<keyword evidence="10" id="KW-1185">Reference proteome</keyword>
<evidence type="ECO:0000259" key="6">
    <source>
        <dbReference type="PROSITE" id="PS51350"/>
    </source>
</evidence>
<dbReference type="RefSeq" id="WP_084232142.1">
    <property type="nucleotide sequence ID" value="NZ_CP166874.1"/>
</dbReference>
<sequence>MEKFNATVIDPIGLHARPASLVTKEAAKYKSEIKIKANGRESNLKSIMNLMSLGIKQNDSFEITAEGEDAKAAIAGIKNLMLSEKMI</sequence>
<organism evidence="8 9">
    <name type="scientific">Mycoplasmopsis agassizii</name>
    <dbReference type="NCBI Taxonomy" id="33922"/>
    <lineage>
        <taxon>Bacteria</taxon>
        <taxon>Bacillati</taxon>
        <taxon>Mycoplasmatota</taxon>
        <taxon>Mycoplasmoidales</taxon>
        <taxon>Metamycoplasmataceae</taxon>
        <taxon>Mycoplasmopsis</taxon>
    </lineage>
</organism>
<dbReference type="AlphaFoldDB" id="A0A269TLT8"/>
<reference evidence="8" key="1">
    <citation type="submission" date="2017-08" db="EMBL/GenBank/DDBJ databases">
        <authorList>
            <person name="de Groot N.N."/>
        </authorList>
    </citation>
    <scope>NUCLEOTIDE SEQUENCE [LARGE SCALE GENOMIC DNA]</scope>
    <source>
        <strain evidence="8">723</strain>
    </source>
</reference>
<dbReference type="PANTHER" id="PTHR33705">
    <property type="entry name" value="PHOSPHOCARRIER PROTEIN HPR"/>
    <property type="match status" value="1"/>
</dbReference>
<dbReference type="Proteomes" id="UP000217033">
    <property type="component" value="Unassembled WGS sequence"/>
</dbReference>
<evidence type="ECO:0000313" key="8">
    <source>
        <dbReference type="EMBL" id="PAK21725.1"/>
    </source>
</evidence>
<dbReference type="PRINTS" id="PR00107">
    <property type="entry name" value="PHOSPHOCPHPR"/>
</dbReference>
<dbReference type="InterPro" id="IPR050399">
    <property type="entry name" value="HPr"/>
</dbReference>
<dbReference type="SUPFAM" id="SSF55594">
    <property type="entry name" value="HPr-like"/>
    <property type="match status" value="1"/>
</dbReference>
<evidence type="ECO:0000256" key="2">
    <source>
        <dbReference type="ARBA" id="ARBA00004496"/>
    </source>
</evidence>
<dbReference type="Pfam" id="PF00381">
    <property type="entry name" value="PTS-HPr"/>
    <property type="match status" value="1"/>
</dbReference>
<dbReference type="InterPro" id="IPR001020">
    <property type="entry name" value="PTS_HPr_His_P_site"/>
</dbReference>
<dbReference type="NCBIfam" id="TIGR01003">
    <property type="entry name" value="PTS_HPr_family"/>
    <property type="match status" value="1"/>
</dbReference>
<dbReference type="InterPro" id="IPR000032">
    <property type="entry name" value="HPr-like"/>
</dbReference>
<dbReference type="InterPro" id="IPR035895">
    <property type="entry name" value="HPr-like_sf"/>
</dbReference>
<name>A0A269TLT8_9BACT</name>
<keyword evidence="5" id="KW-0598">Phosphotransferase system</keyword>
<evidence type="ECO:0000256" key="3">
    <source>
        <dbReference type="ARBA" id="ARBA00020422"/>
    </source>
</evidence>
<dbReference type="CDD" id="cd00367">
    <property type="entry name" value="PTS-HPr_like"/>
    <property type="match status" value="1"/>
</dbReference>
<dbReference type="Proteomes" id="UP000216943">
    <property type="component" value="Unassembled WGS sequence"/>
</dbReference>